<feature type="transmembrane region" description="Helical" evidence="1">
    <location>
        <begin position="61"/>
        <end position="76"/>
    </location>
</feature>
<keyword evidence="1" id="KW-1133">Transmembrane helix</keyword>
<feature type="transmembrane region" description="Helical" evidence="1">
    <location>
        <begin position="118"/>
        <end position="136"/>
    </location>
</feature>
<feature type="transmembrane region" description="Helical" evidence="1">
    <location>
        <begin position="35"/>
        <end position="55"/>
    </location>
</feature>
<accession>A0A6I6GPI9</accession>
<organism evidence="2 3">
    <name type="scientific">Phnomibacter ginsenosidimutans</name>
    <dbReference type="NCBI Taxonomy" id="2676868"/>
    <lineage>
        <taxon>Bacteria</taxon>
        <taxon>Pseudomonadati</taxon>
        <taxon>Bacteroidota</taxon>
        <taxon>Chitinophagia</taxon>
        <taxon>Chitinophagales</taxon>
        <taxon>Chitinophagaceae</taxon>
        <taxon>Phnomibacter</taxon>
    </lineage>
</organism>
<evidence type="ECO:0008006" key="4">
    <source>
        <dbReference type="Google" id="ProtNLM"/>
    </source>
</evidence>
<gene>
    <name evidence="2" type="ORF">GLV81_01825</name>
</gene>
<feature type="transmembrane region" description="Helical" evidence="1">
    <location>
        <begin position="6"/>
        <end position="23"/>
    </location>
</feature>
<proteinExistence type="predicted"/>
<keyword evidence="1" id="KW-0812">Transmembrane</keyword>
<name>A0A6I6GPI9_9BACT</name>
<keyword evidence="3" id="KW-1185">Reference proteome</keyword>
<evidence type="ECO:0000256" key="1">
    <source>
        <dbReference type="SAM" id="Phobius"/>
    </source>
</evidence>
<feature type="transmembrane region" description="Helical" evidence="1">
    <location>
        <begin position="88"/>
        <end position="106"/>
    </location>
</feature>
<keyword evidence="1" id="KW-0472">Membrane</keyword>
<dbReference type="RefSeq" id="WP_157476326.1">
    <property type="nucleotide sequence ID" value="NZ_CP046566.1"/>
</dbReference>
<dbReference type="EMBL" id="CP046566">
    <property type="protein sequence ID" value="QGW27009.1"/>
    <property type="molecule type" value="Genomic_DNA"/>
</dbReference>
<dbReference type="AlphaFoldDB" id="A0A6I6GPI9"/>
<feature type="transmembrane region" description="Helical" evidence="1">
    <location>
        <begin position="187"/>
        <end position="206"/>
    </location>
</feature>
<feature type="transmembrane region" description="Helical" evidence="1">
    <location>
        <begin position="148"/>
        <end position="167"/>
    </location>
</feature>
<evidence type="ECO:0000313" key="2">
    <source>
        <dbReference type="EMBL" id="QGW27009.1"/>
    </source>
</evidence>
<protein>
    <recommendedName>
        <fullName evidence="4">Histidine kinase N-terminal 7TM region domain-containing protein</fullName>
    </recommendedName>
</protein>
<reference evidence="2 3" key="1">
    <citation type="submission" date="2019-11" db="EMBL/GenBank/DDBJ databases">
        <authorList>
            <person name="Im W.T."/>
        </authorList>
    </citation>
    <scope>NUCLEOTIDE SEQUENCE [LARGE SCALE GENOMIC DNA]</scope>
    <source>
        <strain evidence="2 3">SB-02</strain>
    </source>
</reference>
<evidence type="ECO:0000313" key="3">
    <source>
        <dbReference type="Proteomes" id="UP000426027"/>
    </source>
</evidence>
<dbReference type="KEGG" id="fls:GLV81_01825"/>
<sequence length="216" mass="25383">MNILIINFLMAMTISLAAITGAVRWQKIDPSNRPIILAWWTVVITETAQFIAISFGVYPNPIYNIYILPLLALLLFQFKEWGVLNIRWAILIFVVLSLVWVADFFIIDGYRFTARRNIYRLCFNLVMVVLAVTSINKQIMSERKVLLTNHRFLICIGLTVYYTYRVLVDAFFLKGFSNEFVTYLSSFNRYLLQFYYLILFLAALWIPRKKNYILPS</sequence>
<dbReference type="Proteomes" id="UP000426027">
    <property type="component" value="Chromosome"/>
</dbReference>